<sequence>MEPPQLPGWGYCNNAAPPPLLTYLMGELRLIMGAAEDEWPRRAINPLRLYSFLSFSAKIIFLELLSQEGLLAFNYHPFIRLSAKLCAFKTRLQFPARGRMGGVIALPYNLHNAPQPNLTSEGH</sequence>
<comment type="caution">
    <text evidence="1">The sequence shown here is derived from an EMBL/GenBank/DDBJ whole genome shotgun (WGS) entry which is preliminary data.</text>
</comment>
<keyword evidence="2" id="KW-1185">Reference proteome</keyword>
<accession>A0AAV4WVW3</accession>
<dbReference type="AlphaFoldDB" id="A0AAV4WVW3"/>
<evidence type="ECO:0000313" key="1">
    <source>
        <dbReference type="EMBL" id="GIY87037.1"/>
    </source>
</evidence>
<protein>
    <submittedName>
        <fullName evidence="1">Uncharacterized protein</fullName>
    </submittedName>
</protein>
<gene>
    <name evidence="1" type="ORF">CEXT_788391</name>
</gene>
<evidence type="ECO:0000313" key="2">
    <source>
        <dbReference type="Proteomes" id="UP001054945"/>
    </source>
</evidence>
<organism evidence="1 2">
    <name type="scientific">Caerostris extrusa</name>
    <name type="common">Bark spider</name>
    <name type="synonym">Caerostris bankana</name>
    <dbReference type="NCBI Taxonomy" id="172846"/>
    <lineage>
        <taxon>Eukaryota</taxon>
        <taxon>Metazoa</taxon>
        <taxon>Ecdysozoa</taxon>
        <taxon>Arthropoda</taxon>
        <taxon>Chelicerata</taxon>
        <taxon>Arachnida</taxon>
        <taxon>Araneae</taxon>
        <taxon>Araneomorphae</taxon>
        <taxon>Entelegynae</taxon>
        <taxon>Araneoidea</taxon>
        <taxon>Araneidae</taxon>
        <taxon>Caerostris</taxon>
    </lineage>
</organism>
<proteinExistence type="predicted"/>
<dbReference type="EMBL" id="BPLR01016876">
    <property type="protein sequence ID" value="GIY87037.1"/>
    <property type="molecule type" value="Genomic_DNA"/>
</dbReference>
<name>A0AAV4WVW3_CAEEX</name>
<dbReference type="Proteomes" id="UP001054945">
    <property type="component" value="Unassembled WGS sequence"/>
</dbReference>
<reference evidence="1 2" key="1">
    <citation type="submission" date="2021-06" db="EMBL/GenBank/DDBJ databases">
        <title>Caerostris extrusa draft genome.</title>
        <authorList>
            <person name="Kono N."/>
            <person name="Arakawa K."/>
        </authorList>
    </citation>
    <scope>NUCLEOTIDE SEQUENCE [LARGE SCALE GENOMIC DNA]</scope>
</reference>